<name>A0ABY1RHK8_9MICO</name>
<comment type="similarity">
    <text evidence="1">Belongs to the AB hydrolase superfamily.</text>
</comment>
<dbReference type="RefSeq" id="WP_086474956.1">
    <property type="nucleotide sequence ID" value="NZ_FXWJ01000005.1"/>
</dbReference>
<dbReference type="EMBL" id="FXWJ01000005">
    <property type="protein sequence ID" value="SMQ73540.1"/>
    <property type="molecule type" value="Genomic_DNA"/>
</dbReference>
<dbReference type="InterPro" id="IPR029058">
    <property type="entry name" value="AB_hydrolase_fold"/>
</dbReference>
<evidence type="ECO:0000256" key="1">
    <source>
        <dbReference type="ARBA" id="ARBA00008645"/>
    </source>
</evidence>
<gene>
    <name evidence="3" type="ORF">SAMN06295909_3373</name>
</gene>
<evidence type="ECO:0008006" key="5">
    <source>
        <dbReference type="Google" id="ProtNLM"/>
    </source>
</evidence>
<protein>
    <recommendedName>
        <fullName evidence="5">Acetyl xylan esterase domain-containing protein</fullName>
    </recommendedName>
</protein>
<dbReference type="SUPFAM" id="SSF53474">
    <property type="entry name" value="alpha/beta-Hydrolases"/>
    <property type="match status" value="1"/>
</dbReference>
<accession>A0ABY1RHK8</accession>
<sequence>MSSGPDAGAGADSDLGSTPGTGPVPVNGHVRVRGSVPVDGPVPVAESVPVTEPVEVRSRPVTAPPARDPGLRALAARFRESIRRVSTADGSLDATRTRLAEVLGLLPRPAQPEPAEDLGCWTRDGVDGVELRWSTGFGAPTSAWLLRPAGETGALPGALALHDHGGFTRVGREKLADGPDGVPATSTVGREEVQAFRDRYYGGRAVASDLARDGFAVLVHDAFGWGSRRIPDEAVAERLHRTVDLQLAGRRAAPVQRGEQATAVSAGQRSELIAAVNEPQLAKELGVLGTSFAGLVLRDDLIALDQLAATPGVRSGALACFGLSGGGARAVLLAAMDDRIRAAGVVAMMSTFDGVLDGHADQHSWSFLSPGLSRVGDWPELASLRPRLPLLVQYAERDELFEPAGMRDAHAILTERYRSGAERSAYTGTFHDEPHSWSAPMQAELRTWLAATLA</sequence>
<reference evidence="3 4" key="1">
    <citation type="submission" date="2017-04" db="EMBL/GenBank/DDBJ databases">
        <authorList>
            <person name="Varghese N."/>
            <person name="Submissions S."/>
        </authorList>
    </citation>
    <scope>NUCLEOTIDE SEQUENCE [LARGE SCALE GENOMIC DNA]</scope>
    <source>
        <strain evidence="3 4">VKM Ac-1784</strain>
    </source>
</reference>
<organism evidence="3 4">
    <name type="scientific">Plantibacter elymi</name>
    <name type="common">nom. nud.</name>
    <dbReference type="NCBI Taxonomy" id="199708"/>
    <lineage>
        <taxon>Bacteria</taxon>
        <taxon>Bacillati</taxon>
        <taxon>Actinomycetota</taxon>
        <taxon>Actinomycetes</taxon>
        <taxon>Micrococcales</taxon>
        <taxon>Microbacteriaceae</taxon>
        <taxon>Plantibacter</taxon>
    </lineage>
</organism>
<evidence type="ECO:0000256" key="2">
    <source>
        <dbReference type="SAM" id="MobiDB-lite"/>
    </source>
</evidence>
<evidence type="ECO:0000313" key="3">
    <source>
        <dbReference type="EMBL" id="SMQ73540.1"/>
    </source>
</evidence>
<dbReference type="InterPro" id="IPR050261">
    <property type="entry name" value="FrsA_esterase"/>
</dbReference>
<keyword evidence="4" id="KW-1185">Reference proteome</keyword>
<proteinExistence type="inferred from homology"/>
<evidence type="ECO:0000313" key="4">
    <source>
        <dbReference type="Proteomes" id="UP000194464"/>
    </source>
</evidence>
<dbReference type="Gene3D" id="3.40.50.1820">
    <property type="entry name" value="alpha/beta hydrolase"/>
    <property type="match status" value="1"/>
</dbReference>
<comment type="caution">
    <text evidence="3">The sequence shown here is derived from an EMBL/GenBank/DDBJ whole genome shotgun (WGS) entry which is preliminary data.</text>
</comment>
<dbReference type="PANTHER" id="PTHR22946">
    <property type="entry name" value="DIENELACTONE HYDROLASE DOMAIN-CONTAINING PROTEIN-RELATED"/>
    <property type="match status" value="1"/>
</dbReference>
<dbReference type="PANTHER" id="PTHR22946:SF8">
    <property type="entry name" value="ACETYL XYLAN ESTERASE DOMAIN-CONTAINING PROTEIN"/>
    <property type="match status" value="1"/>
</dbReference>
<dbReference type="Proteomes" id="UP000194464">
    <property type="component" value="Unassembled WGS sequence"/>
</dbReference>
<feature type="region of interest" description="Disordered" evidence="2">
    <location>
        <begin position="1"/>
        <end position="45"/>
    </location>
</feature>